<reference evidence="1 2" key="1">
    <citation type="submission" date="2017-07" db="EMBL/GenBank/DDBJ databases">
        <title>Isolation and whole genome analysis of endospore-forming bacteria from heroin.</title>
        <authorList>
            <person name="Kalinowski J."/>
            <person name="Ahrens B."/>
            <person name="Al-Dilaimi A."/>
            <person name="Winkler A."/>
            <person name="Wibberg D."/>
            <person name="Schleenbecker U."/>
            <person name="Ruckert C."/>
            <person name="Wolfel R."/>
            <person name="Grass G."/>
        </authorList>
    </citation>
    <scope>NUCLEOTIDE SEQUENCE [LARGE SCALE GENOMIC DNA]</scope>
    <source>
        <strain evidence="1 2">7521-2</strain>
    </source>
</reference>
<sequence length="76" mass="8891">MIKVTLKNNKTNEEIETYYSIRNLISHGGEDLLVENIIENNVCHCKPVGEKNVIECNCWEEWENTTLIIDEDNMYS</sequence>
<organism evidence="1 2">
    <name type="scientific">Niallia circulans</name>
    <name type="common">Bacillus circulans</name>
    <dbReference type="NCBI Taxonomy" id="1397"/>
    <lineage>
        <taxon>Bacteria</taxon>
        <taxon>Bacillati</taxon>
        <taxon>Bacillota</taxon>
        <taxon>Bacilli</taxon>
        <taxon>Bacillales</taxon>
        <taxon>Bacillaceae</taxon>
        <taxon>Niallia</taxon>
    </lineage>
</organism>
<evidence type="ECO:0000313" key="2">
    <source>
        <dbReference type="Proteomes" id="UP000216961"/>
    </source>
</evidence>
<dbReference type="RefSeq" id="WP_095328606.1">
    <property type="nucleotide sequence ID" value="NZ_NPBQ01000013.1"/>
</dbReference>
<protein>
    <submittedName>
        <fullName evidence="1">Uncharacterized protein</fullName>
    </submittedName>
</protein>
<dbReference type="AlphaFoldDB" id="A0AA91TVT5"/>
<name>A0AA91TVT5_NIACI</name>
<accession>A0AA91TVT5</accession>
<gene>
    <name evidence="1" type="ORF">CHH57_01775</name>
</gene>
<proteinExistence type="predicted"/>
<evidence type="ECO:0000313" key="1">
    <source>
        <dbReference type="EMBL" id="PAD85064.1"/>
    </source>
</evidence>
<comment type="caution">
    <text evidence="1">The sequence shown here is derived from an EMBL/GenBank/DDBJ whole genome shotgun (WGS) entry which is preliminary data.</text>
</comment>
<dbReference type="Proteomes" id="UP000216961">
    <property type="component" value="Unassembled WGS sequence"/>
</dbReference>
<dbReference type="EMBL" id="NPBQ01000013">
    <property type="protein sequence ID" value="PAD85064.1"/>
    <property type="molecule type" value="Genomic_DNA"/>
</dbReference>